<dbReference type="AlphaFoldDB" id="A0A5C9A3R1"/>
<dbReference type="Pfam" id="PF00106">
    <property type="entry name" value="adh_short"/>
    <property type="match status" value="1"/>
</dbReference>
<evidence type="ECO:0000313" key="5">
    <source>
        <dbReference type="Proteomes" id="UP000321933"/>
    </source>
</evidence>
<dbReference type="InterPro" id="IPR057326">
    <property type="entry name" value="KR_dom"/>
</dbReference>
<dbReference type="PRINTS" id="PR00080">
    <property type="entry name" value="SDRFAMILY"/>
</dbReference>
<dbReference type="InterPro" id="IPR053011">
    <property type="entry name" value="SDR_family_member_7"/>
</dbReference>
<dbReference type="EMBL" id="VRYZ01000001">
    <property type="protein sequence ID" value="TXS94709.1"/>
    <property type="molecule type" value="Genomic_DNA"/>
</dbReference>
<sequence>MSNTSKQFNFDQAVIWVTGASSGIGAAFAIEAARRGARLALSSRGVEQLETVRKDCIAAGAGPEDVLVLPLDLEDETAMPAAVDRVRDHFGRIDLLLNNAGMSQRSLCLDTDMSVYHKIIKVDLLGQIALTKQVLPLMVEQGSGTLAVTSSVAGKVGSPMRTAYCAAKHGVMGFFDALRVETAHLGLNVTTIVPGSIRTPVAHNALTGSGKPTGVADPAIEAGMPVDDCARVIADGFAGGIEEINVGTGPEMQLLEMKRQDPTATFRLLESWTAELFKGNTPHLNQ</sequence>
<reference evidence="4 5" key="1">
    <citation type="submission" date="2019-08" db="EMBL/GenBank/DDBJ databases">
        <title>Parahaliea maris sp. nov., isolated from the surface seawater.</title>
        <authorList>
            <person name="Liu Y."/>
        </authorList>
    </citation>
    <scope>NUCLEOTIDE SEQUENCE [LARGE SCALE GENOMIC DNA]</scope>
    <source>
        <strain evidence="4 5">S2-26</strain>
    </source>
</reference>
<proteinExistence type="inferred from homology"/>
<evidence type="ECO:0000256" key="2">
    <source>
        <dbReference type="RuleBase" id="RU000363"/>
    </source>
</evidence>
<dbReference type="PROSITE" id="PS00061">
    <property type="entry name" value="ADH_SHORT"/>
    <property type="match status" value="1"/>
</dbReference>
<comment type="caution">
    <text evidence="4">The sequence shown here is derived from an EMBL/GenBank/DDBJ whole genome shotgun (WGS) entry which is preliminary data.</text>
</comment>
<organism evidence="4 5">
    <name type="scientific">Parahaliea aestuarii</name>
    <dbReference type="NCBI Taxonomy" id="1852021"/>
    <lineage>
        <taxon>Bacteria</taxon>
        <taxon>Pseudomonadati</taxon>
        <taxon>Pseudomonadota</taxon>
        <taxon>Gammaproteobacteria</taxon>
        <taxon>Cellvibrionales</taxon>
        <taxon>Halieaceae</taxon>
        <taxon>Parahaliea</taxon>
    </lineage>
</organism>
<dbReference type="PANTHER" id="PTHR44269:SF1">
    <property type="entry name" value="DEHYDROGENASE_REDUCTASE SDR FAMILY MEMBER 7"/>
    <property type="match status" value="1"/>
</dbReference>
<protein>
    <submittedName>
        <fullName evidence="4">SDR family NAD(P)-dependent oxidoreductase</fullName>
    </submittedName>
</protein>
<gene>
    <name evidence="4" type="ORF">FVW59_02010</name>
</gene>
<dbReference type="SMART" id="SM00822">
    <property type="entry name" value="PKS_KR"/>
    <property type="match status" value="1"/>
</dbReference>
<dbReference type="InterPro" id="IPR036291">
    <property type="entry name" value="NAD(P)-bd_dom_sf"/>
</dbReference>
<accession>A0A5C9A3R1</accession>
<name>A0A5C9A3R1_9GAMM</name>
<comment type="similarity">
    <text evidence="1 2">Belongs to the short-chain dehydrogenases/reductases (SDR) family.</text>
</comment>
<feature type="domain" description="Ketoreductase" evidence="3">
    <location>
        <begin position="13"/>
        <end position="200"/>
    </location>
</feature>
<evidence type="ECO:0000313" key="4">
    <source>
        <dbReference type="EMBL" id="TXS94709.1"/>
    </source>
</evidence>
<evidence type="ECO:0000256" key="1">
    <source>
        <dbReference type="ARBA" id="ARBA00006484"/>
    </source>
</evidence>
<dbReference type="InterPro" id="IPR020904">
    <property type="entry name" value="Sc_DH/Rdtase_CS"/>
</dbReference>
<dbReference type="PANTHER" id="PTHR44269">
    <property type="entry name" value="DEHYDROGENASE/REDUCTASE SDR FAMILY MEMBER 7-RELATED"/>
    <property type="match status" value="1"/>
</dbReference>
<dbReference type="Gene3D" id="3.40.50.720">
    <property type="entry name" value="NAD(P)-binding Rossmann-like Domain"/>
    <property type="match status" value="1"/>
</dbReference>
<dbReference type="SUPFAM" id="SSF51735">
    <property type="entry name" value="NAD(P)-binding Rossmann-fold domains"/>
    <property type="match status" value="1"/>
</dbReference>
<dbReference type="PRINTS" id="PR00081">
    <property type="entry name" value="GDHRDH"/>
</dbReference>
<dbReference type="OrthoDB" id="6503536at2"/>
<dbReference type="RefSeq" id="WP_148062551.1">
    <property type="nucleotide sequence ID" value="NZ_VRYZ01000001.1"/>
</dbReference>
<keyword evidence="5" id="KW-1185">Reference proteome</keyword>
<dbReference type="Proteomes" id="UP000321933">
    <property type="component" value="Unassembled WGS sequence"/>
</dbReference>
<dbReference type="InterPro" id="IPR002347">
    <property type="entry name" value="SDR_fam"/>
</dbReference>
<evidence type="ECO:0000259" key="3">
    <source>
        <dbReference type="SMART" id="SM00822"/>
    </source>
</evidence>